<dbReference type="AlphaFoldDB" id="A0A2W5TIE9"/>
<dbReference type="CDD" id="cd17546">
    <property type="entry name" value="REC_hyHK_CKI1_RcsC-like"/>
    <property type="match status" value="1"/>
</dbReference>
<dbReference type="Gene3D" id="3.40.50.2300">
    <property type="match status" value="1"/>
</dbReference>
<dbReference type="InterPro" id="IPR001789">
    <property type="entry name" value="Sig_transdc_resp-reg_receiver"/>
</dbReference>
<dbReference type="Proteomes" id="UP000249061">
    <property type="component" value="Unassembled WGS sequence"/>
</dbReference>
<reference evidence="8 9" key="1">
    <citation type="submission" date="2017-08" db="EMBL/GenBank/DDBJ databases">
        <title>Infants hospitalized years apart are colonized by the same room-sourced microbial strains.</title>
        <authorList>
            <person name="Brooks B."/>
            <person name="Olm M.R."/>
            <person name="Firek B.A."/>
            <person name="Baker R."/>
            <person name="Thomas B.C."/>
            <person name="Morowitz M.J."/>
            <person name="Banfield J.F."/>
        </authorList>
    </citation>
    <scope>NUCLEOTIDE SEQUENCE [LARGE SCALE GENOMIC DNA]</scope>
    <source>
        <strain evidence="8">S2_003_000_R2_14</strain>
    </source>
</reference>
<dbReference type="PANTHER" id="PTHR43047">
    <property type="entry name" value="TWO-COMPONENT HISTIDINE PROTEIN KINASE"/>
    <property type="match status" value="1"/>
</dbReference>
<accession>A0A2W5TIE9</accession>
<evidence type="ECO:0000259" key="7">
    <source>
        <dbReference type="PROSITE" id="PS50110"/>
    </source>
</evidence>
<evidence type="ECO:0000313" key="8">
    <source>
        <dbReference type="EMBL" id="PZR15359.1"/>
    </source>
</evidence>
<dbReference type="GO" id="GO:0000155">
    <property type="term" value="F:phosphorelay sensor kinase activity"/>
    <property type="evidence" value="ECO:0007669"/>
    <property type="project" value="TreeGrafter"/>
</dbReference>
<evidence type="ECO:0000313" key="9">
    <source>
        <dbReference type="Proteomes" id="UP000249061"/>
    </source>
</evidence>
<dbReference type="GO" id="GO:0009927">
    <property type="term" value="F:histidine phosphotransfer kinase activity"/>
    <property type="evidence" value="ECO:0007669"/>
    <property type="project" value="TreeGrafter"/>
</dbReference>
<dbReference type="EC" id="2.7.13.3" evidence="2"/>
<dbReference type="InterPro" id="IPR005467">
    <property type="entry name" value="His_kinase_dom"/>
</dbReference>
<organism evidence="8 9">
    <name type="scientific">Archangium gephyra</name>
    <dbReference type="NCBI Taxonomy" id="48"/>
    <lineage>
        <taxon>Bacteria</taxon>
        <taxon>Pseudomonadati</taxon>
        <taxon>Myxococcota</taxon>
        <taxon>Myxococcia</taxon>
        <taxon>Myxococcales</taxon>
        <taxon>Cystobacterineae</taxon>
        <taxon>Archangiaceae</taxon>
        <taxon>Archangium</taxon>
    </lineage>
</organism>
<dbReference type="PROSITE" id="PS50110">
    <property type="entry name" value="RESPONSE_REGULATORY"/>
    <property type="match status" value="1"/>
</dbReference>
<keyword evidence="3" id="KW-0808">Transferase</keyword>
<evidence type="ECO:0000256" key="4">
    <source>
        <dbReference type="ARBA" id="ARBA00022777"/>
    </source>
</evidence>
<dbReference type="GO" id="GO:0005886">
    <property type="term" value="C:plasma membrane"/>
    <property type="evidence" value="ECO:0007669"/>
    <property type="project" value="TreeGrafter"/>
</dbReference>
<evidence type="ECO:0000256" key="1">
    <source>
        <dbReference type="ARBA" id="ARBA00000085"/>
    </source>
</evidence>
<dbReference type="SUPFAM" id="SSF55874">
    <property type="entry name" value="ATPase domain of HSP90 chaperone/DNA topoisomerase II/histidine kinase"/>
    <property type="match status" value="1"/>
</dbReference>
<evidence type="ECO:0000256" key="5">
    <source>
        <dbReference type="PROSITE-ProRule" id="PRU00169"/>
    </source>
</evidence>
<dbReference type="InterPro" id="IPR004358">
    <property type="entry name" value="Sig_transdc_His_kin-like_C"/>
</dbReference>
<feature type="modified residue" description="4-aspartylphosphate" evidence="5">
    <location>
        <position position="130"/>
    </location>
</feature>
<name>A0A2W5TIE9_9BACT</name>
<evidence type="ECO:0000256" key="3">
    <source>
        <dbReference type="ARBA" id="ARBA00022679"/>
    </source>
</evidence>
<feature type="domain" description="Response regulatory" evidence="7">
    <location>
        <begin position="79"/>
        <end position="193"/>
    </location>
</feature>
<dbReference type="PROSITE" id="PS50109">
    <property type="entry name" value="HIS_KIN"/>
    <property type="match status" value="1"/>
</dbReference>
<dbReference type="SMART" id="SM00448">
    <property type="entry name" value="REC"/>
    <property type="match status" value="1"/>
</dbReference>
<comment type="caution">
    <text evidence="8">The sequence shown here is derived from an EMBL/GenBank/DDBJ whole genome shotgun (WGS) entry which is preliminary data.</text>
</comment>
<dbReference type="PRINTS" id="PR00344">
    <property type="entry name" value="BCTRLSENSOR"/>
</dbReference>
<keyword evidence="5" id="KW-0597">Phosphoprotein</keyword>
<sequence length="198" mass="21100">MTPEVMRRMFDPFFTTRGVGRGLGLAALSGIQRKHGGGIAVQSEVGRGTTCRVYFPALPNAVAAAEKPRAAAREKLCARVLLVDDEPLIRRSATRLLVMLGCTVDEAGSGDEAVERVSATPNAWDVVLMDLTMPGIDGFEATRRIGEIAPGLTVVVSSGYTAIELPPQLPPTTRSLAKPYDVRRLEALLKEVTGVVSG</sequence>
<dbReference type="Gene3D" id="3.30.565.10">
    <property type="entry name" value="Histidine kinase-like ATPase, C-terminal domain"/>
    <property type="match status" value="1"/>
</dbReference>
<dbReference type="Pfam" id="PF02518">
    <property type="entry name" value="HATPase_c"/>
    <property type="match status" value="1"/>
</dbReference>
<dbReference type="SUPFAM" id="SSF52172">
    <property type="entry name" value="CheY-like"/>
    <property type="match status" value="1"/>
</dbReference>
<protein>
    <recommendedName>
        <fullName evidence="2">histidine kinase</fullName>
        <ecNumber evidence="2">2.7.13.3</ecNumber>
    </recommendedName>
</protein>
<feature type="domain" description="Histidine kinase" evidence="6">
    <location>
        <begin position="1"/>
        <end position="59"/>
    </location>
</feature>
<dbReference type="InterPro" id="IPR003594">
    <property type="entry name" value="HATPase_dom"/>
</dbReference>
<keyword evidence="4" id="KW-0418">Kinase</keyword>
<dbReference type="EMBL" id="QFQP01000005">
    <property type="protein sequence ID" value="PZR15359.1"/>
    <property type="molecule type" value="Genomic_DNA"/>
</dbReference>
<evidence type="ECO:0000256" key="2">
    <source>
        <dbReference type="ARBA" id="ARBA00012438"/>
    </source>
</evidence>
<comment type="catalytic activity">
    <reaction evidence="1">
        <text>ATP + protein L-histidine = ADP + protein N-phospho-L-histidine.</text>
        <dbReference type="EC" id="2.7.13.3"/>
    </reaction>
</comment>
<dbReference type="Pfam" id="PF00072">
    <property type="entry name" value="Response_reg"/>
    <property type="match status" value="1"/>
</dbReference>
<evidence type="ECO:0000259" key="6">
    <source>
        <dbReference type="PROSITE" id="PS50109"/>
    </source>
</evidence>
<dbReference type="InterPro" id="IPR011006">
    <property type="entry name" value="CheY-like_superfamily"/>
</dbReference>
<dbReference type="PANTHER" id="PTHR43047:SF72">
    <property type="entry name" value="OSMOSENSING HISTIDINE PROTEIN KINASE SLN1"/>
    <property type="match status" value="1"/>
</dbReference>
<dbReference type="InterPro" id="IPR036890">
    <property type="entry name" value="HATPase_C_sf"/>
</dbReference>
<gene>
    <name evidence="8" type="ORF">DI536_07850</name>
</gene>
<proteinExistence type="predicted"/>